<dbReference type="Gene3D" id="3.30.420.10">
    <property type="entry name" value="Ribonuclease H-like superfamily/Ribonuclease H"/>
    <property type="match status" value="1"/>
</dbReference>
<gene>
    <name evidence="1" type="ORF">AVEN_91086_1</name>
</gene>
<dbReference type="EMBL" id="BGPR01010623">
    <property type="protein sequence ID" value="GBN47147.1"/>
    <property type="molecule type" value="Genomic_DNA"/>
</dbReference>
<evidence type="ECO:0000313" key="1">
    <source>
        <dbReference type="EMBL" id="GBN47147.1"/>
    </source>
</evidence>
<comment type="caution">
    <text evidence="1">The sequence shown here is derived from an EMBL/GenBank/DDBJ whole genome shotgun (WGS) entry which is preliminary data.</text>
</comment>
<evidence type="ECO:0000313" key="2">
    <source>
        <dbReference type="Proteomes" id="UP000499080"/>
    </source>
</evidence>
<organism evidence="1 2">
    <name type="scientific">Araneus ventricosus</name>
    <name type="common">Orbweaver spider</name>
    <name type="synonym">Epeira ventricosa</name>
    <dbReference type="NCBI Taxonomy" id="182803"/>
    <lineage>
        <taxon>Eukaryota</taxon>
        <taxon>Metazoa</taxon>
        <taxon>Ecdysozoa</taxon>
        <taxon>Arthropoda</taxon>
        <taxon>Chelicerata</taxon>
        <taxon>Arachnida</taxon>
        <taxon>Araneae</taxon>
        <taxon>Araneomorphae</taxon>
        <taxon>Entelegynae</taxon>
        <taxon>Araneoidea</taxon>
        <taxon>Araneidae</taxon>
        <taxon>Araneus</taxon>
    </lineage>
</organism>
<dbReference type="PANTHER" id="PTHR46060">
    <property type="entry name" value="MARINER MOS1 TRANSPOSASE-LIKE PROTEIN"/>
    <property type="match status" value="1"/>
</dbReference>
<dbReference type="PANTHER" id="PTHR46060:SF1">
    <property type="entry name" value="MARINER MOS1 TRANSPOSASE-LIKE PROTEIN"/>
    <property type="match status" value="1"/>
</dbReference>
<dbReference type="OrthoDB" id="6569904at2759"/>
<protein>
    <recommendedName>
        <fullName evidence="3">Histone-lysine N-methyltransferase SETMAR</fullName>
    </recommendedName>
</protein>
<proteinExistence type="predicted"/>
<dbReference type="AlphaFoldDB" id="A0A4Y2PA80"/>
<evidence type="ECO:0008006" key="3">
    <source>
        <dbReference type="Google" id="ProtNLM"/>
    </source>
</evidence>
<dbReference type="InterPro" id="IPR036397">
    <property type="entry name" value="RNaseH_sf"/>
</dbReference>
<dbReference type="Proteomes" id="UP000499080">
    <property type="component" value="Unassembled WGS sequence"/>
</dbReference>
<dbReference type="InterPro" id="IPR052709">
    <property type="entry name" value="Transposase-MT_Hybrid"/>
</dbReference>
<sequence length="153" mass="17579">MAGRIHAPAKCELRSFIRFLQAEGWVVENDQCSCLMSNFTRLQTAILTSGDVLIHDNTRHHSAVVTQHLLGQFKWDVSDHPAYSLDIARNDFLPFPKLKNWLGGQSFQEKEKIQSNFKAHLTSLAPTFFEEGIKNLVYQYDKCLNLHGDFVER</sequence>
<reference evidence="1 2" key="1">
    <citation type="journal article" date="2019" name="Sci. Rep.">
        <title>Orb-weaving spider Araneus ventricosus genome elucidates the spidroin gene catalogue.</title>
        <authorList>
            <person name="Kono N."/>
            <person name="Nakamura H."/>
            <person name="Ohtoshi R."/>
            <person name="Moran D.A.P."/>
            <person name="Shinohara A."/>
            <person name="Yoshida Y."/>
            <person name="Fujiwara M."/>
            <person name="Mori M."/>
            <person name="Tomita M."/>
            <person name="Arakawa K."/>
        </authorList>
    </citation>
    <scope>NUCLEOTIDE SEQUENCE [LARGE SCALE GENOMIC DNA]</scope>
</reference>
<name>A0A4Y2PA80_ARAVE</name>
<keyword evidence="2" id="KW-1185">Reference proteome</keyword>
<dbReference type="GO" id="GO:0003676">
    <property type="term" value="F:nucleic acid binding"/>
    <property type="evidence" value="ECO:0007669"/>
    <property type="project" value="InterPro"/>
</dbReference>
<accession>A0A4Y2PA80</accession>